<comment type="similarity">
    <text evidence="1">Belongs to the 'GDXG' lipolytic enzyme family.</text>
</comment>
<keyword evidence="2 4" id="KW-0378">Hydrolase</keyword>
<dbReference type="InterPro" id="IPR050300">
    <property type="entry name" value="GDXG_lipolytic_enzyme"/>
</dbReference>
<dbReference type="InterPro" id="IPR029058">
    <property type="entry name" value="AB_hydrolase_fold"/>
</dbReference>
<keyword evidence="5" id="KW-1185">Reference proteome</keyword>
<feature type="domain" description="Alpha/beta hydrolase fold-3" evidence="3">
    <location>
        <begin position="86"/>
        <end position="291"/>
    </location>
</feature>
<reference evidence="4 5" key="1">
    <citation type="submission" date="2019-05" db="EMBL/GenBank/DDBJ databases">
        <authorList>
            <person name="Lee S.D."/>
        </authorList>
    </citation>
    <scope>NUCLEOTIDE SEQUENCE [LARGE SCALE GENOMIC DNA]</scope>
    <source>
        <strain evidence="4 5">YC2-7</strain>
    </source>
</reference>
<evidence type="ECO:0000256" key="1">
    <source>
        <dbReference type="ARBA" id="ARBA00010515"/>
    </source>
</evidence>
<accession>A0A848KN82</accession>
<evidence type="ECO:0000256" key="2">
    <source>
        <dbReference type="ARBA" id="ARBA00022801"/>
    </source>
</evidence>
<proteinExistence type="inferred from homology"/>
<dbReference type="PROSITE" id="PS01173">
    <property type="entry name" value="LIPASE_GDXG_HIS"/>
    <property type="match status" value="1"/>
</dbReference>
<comment type="caution">
    <text evidence="4">The sequence shown here is derived from an EMBL/GenBank/DDBJ whole genome shotgun (WGS) entry which is preliminary data.</text>
</comment>
<evidence type="ECO:0000313" key="4">
    <source>
        <dbReference type="EMBL" id="NMN98404.1"/>
    </source>
</evidence>
<dbReference type="Proteomes" id="UP000535543">
    <property type="component" value="Unassembled WGS sequence"/>
</dbReference>
<dbReference type="SUPFAM" id="SSF53474">
    <property type="entry name" value="alpha/beta-Hydrolases"/>
    <property type="match status" value="1"/>
</dbReference>
<dbReference type="InterPro" id="IPR013094">
    <property type="entry name" value="AB_hydrolase_3"/>
</dbReference>
<dbReference type="PANTHER" id="PTHR48081">
    <property type="entry name" value="AB HYDROLASE SUPERFAMILY PROTEIN C4A8.06C"/>
    <property type="match status" value="1"/>
</dbReference>
<organism evidence="4 5">
    <name type="scientific">Antrihabitans stalactiti</name>
    <dbReference type="NCBI Taxonomy" id="2584121"/>
    <lineage>
        <taxon>Bacteria</taxon>
        <taxon>Bacillati</taxon>
        <taxon>Actinomycetota</taxon>
        <taxon>Actinomycetes</taxon>
        <taxon>Mycobacteriales</taxon>
        <taxon>Nocardiaceae</taxon>
        <taxon>Antrihabitans</taxon>
    </lineage>
</organism>
<dbReference type="RefSeq" id="WP_169592627.1">
    <property type="nucleotide sequence ID" value="NZ_VCQU01000010.1"/>
</dbReference>
<dbReference type="Pfam" id="PF07859">
    <property type="entry name" value="Abhydrolase_3"/>
    <property type="match status" value="1"/>
</dbReference>
<gene>
    <name evidence="4" type="ORF">FGL95_25510</name>
</gene>
<sequence length="393" mass="42714">MTASEQQPETDWRVKGLLAYLGAIGWPPMHSRTVPQARHDYRIQAAATGSWESVSSVRDTLVRTDEHDIPVRVYRPEREGDSRPLLMWFHGGGFVVGDLFTADGVCRRLANLSGATVVSVHYRRAPEHPLPAAYRDALAATEWAVRHAHQLGADATRLVVAGDSAGGGTAAHVAQQLRDNGPVPAALQVLFYPGIDFSMDHTDRNPALAKLLDWDTIEWFGAQSMPPEIDRRSADISPHYAETMANLPPAIIVTAGVDPFRADAIAYADRLTGAGVPVTHWDFPGQIHGFVAMDRIFPAGREAVRRAARAIAAVGAVDVAVPALVAAAPPIDWSRGRASTRRRIREASQRTPHISAAQILSVLADYRVRRLKDLLSSNKETAVAGHQSARSTQ</sequence>
<dbReference type="EMBL" id="VCQU01000010">
    <property type="protein sequence ID" value="NMN98404.1"/>
    <property type="molecule type" value="Genomic_DNA"/>
</dbReference>
<dbReference type="InterPro" id="IPR002168">
    <property type="entry name" value="Lipase_GDXG_HIS_AS"/>
</dbReference>
<dbReference type="Gene3D" id="3.40.50.1820">
    <property type="entry name" value="alpha/beta hydrolase"/>
    <property type="match status" value="1"/>
</dbReference>
<dbReference type="PANTHER" id="PTHR48081:SF8">
    <property type="entry name" value="ALPHA_BETA HYDROLASE FOLD-3 DOMAIN-CONTAINING PROTEIN-RELATED"/>
    <property type="match status" value="1"/>
</dbReference>
<reference evidence="4 5" key="2">
    <citation type="submission" date="2020-06" db="EMBL/GenBank/DDBJ databases">
        <title>Antribacter stalactiti gen. nov., sp. nov., a new member of the family Nacardiaceae isolated from a cave.</title>
        <authorList>
            <person name="Kim I.S."/>
        </authorList>
    </citation>
    <scope>NUCLEOTIDE SEQUENCE [LARGE SCALE GENOMIC DNA]</scope>
    <source>
        <strain evidence="4 5">YC2-7</strain>
    </source>
</reference>
<evidence type="ECO:0000259" key="3">
    <source>
        <dbReference type="Pfam" id="PF07859"/>
    </source>
</evidence>
<evidence type="ECO:0000313" key="5">
    <source>
        <dbReference type="Proteomes" id="UP000535543"/>
    </source>
</evidence>
<name>A0A848KN82_9NOCA</name>
<dbReference type="AlphaFoldDB" id="A0A848KN82"/>
<protein>
    <submittedName>
        <fullName evidence="4">Alpha/beta hydrolase</fullName>
    </submittedName>
</protein>
<dbReference type="GO" id="GO:0016787">
    <property type="term" value="F:hydrolase activity"/>
    <property type="evidence" value="ECO:0007669"/>
    <property type="project" value="UniProtKB-KW"/>
</dbReference>